<dbReference type="PANTHER" id="PTHR46401:SF2">
    <property type="entry name" value="GLYCOSYLTRANSFERASE WBBK-RELATED"/>
    <property type="match status" value="1"/>
</dbReference>
<dbReference type="GO" id="GO:0016757">
    <property type="term" value="F:glycosyltransferase activity"/>
    <property type="evidence" value="ECO:0007669"/>
    <property type="project" value="InterPro"/>
</dbReference>
<feature type="domain" description="Glycosyl transferase family 1" evidence="2">
    <location>
        <begin position="240"/>
        <end position="359"/>
    </location>
</feature>
<comment type="caution">
    <text evidence="3">The sequence shown here is derived from an EMBL/GenBank/DDBJ whole genome shotgun (WGS) entry which is preliminary data.</text>
</comment>
<evidence type="ECO:0000256" key="1">
    <source>
        <dbReference type="ARBA" id="ARBA00022679"/>
    </source>
</evidence>
<keyword evidence="1 3" id="KW-0808">Transferase</keyword>
<gene>
    <name evidence="3" type="ORF">GGR46_002849</name>
</gene>
<evidence type="ECO:0000259" key="2">
    <source>
        <dbReference type="Pfam" id="PF00534"/>
    </source>
</evidence>
<dbReference type="SUPFAM" id="SSF53756">
    <property type="entry name" value="UDP-Glycosyltransferase/glycogen phosphorylase"/>
    <property type="match status" value="1"/>
</dbReference>
<dbReference type="Proteomes" id="UP000557392">
    <property type="component" value="Unassembled WGS sequence"/>
</dbReference>
<dbReference type="PANTHER" id="PTHR46401">
    <property type="entry name" value="GLYCOSYLTRANSFERASE WBBK-RELATED"/>
    <property type="match status" value="1"/>
</dbReference>
<evidence type="ECO:0000313" key="3">
    <source>
        <dbReference type="EMBL" id="MBB4099285.1"/>
    </source>
</evidence>
<proteinExistence type="predicted"/>
<protein>
    <submittedName>
        <fullName evidence="3">Glycosyltransferase involved in cell wall biosynthesis</fullName>
    </submittedName>
</protein>
<sequence length="423" mass="46091">MKPHSFPGQVARADHTPPVRSIEPELILDLTRLLSRVRHPTPTGVDRVELHYARALLARAPERLQFAATHPLGHYGRLDPGAVLRFLDATERRWGEVGGEETGGAGMRHLLVALASLRPQRIEPTTRPRIVLHVSPSALEKPGKIAARLRRENARLICLVHDLIPIAEPGFARADGSLRHQRRMIGVARHAHGVIANSQATADALARHLDAIAEPVPPLLVNPLGTAPLASDAPGPPPIDGPYFLCLGTIEPRKNHLLLLHLWRRLAEAADGSRIPRLVLIGRRGWENQNTFNLLDRCPQLRPHVLEVGRVSDRTLSAWLGGSSALLMPSFAEGFGLPVAEALAAGIPVIASDLPAHREAGGAVPDYLDPLDGPGWHRSILDYAAPASSARSAQLARMRGSSRRTWEDHVERTLAFAEEVARS</sequence>
<dbReference type="InterPro" id="IPR001296">
    <property type="entry name" value="Glyco_trans_1"/>
</dbReference>
<reference evidence="3 4" key="1">
    <citation type="submission" date="2020-08" db="EMBL/GenBank/DDBJ databases">
        <title>Genomic Encyclopedia of Type Strains, Phase IV (KMG-IV): sequencing the most valuable type-strain genomes for metagenomic binning, comparative biology and taxonomic classification.</title>
        <authorList>
            <person name="Goeker M."/>
        </authorList>
    </citation>
    <scope>NUCLEOTIDE SEQUENCE [LARGE SCALE GENOMIC DNA]</scope>
    <source>
        <strain evidence="3 4">DSM 101806</strain>
    </source>
</reference>
<dbReference type="Pfam" id="PF00534">
    <property type="entry name" value="Glycos_transf_1"/>
    <property type="match status" value="1"/>
</dbReference>
<dbReference type="AlphaFoldDB" id="A0A7W6JTL2"/>
<accession>A0A7W6JTL2</accession>
<evidence type="ECO:0000313" key="4">
    <source>
        <dbReference type="Proteomes" id="UP000557392"/>
    </source>
</evidence>
<dbReference type="RefSeq" id="WP_183998575.1">
    <property type="nucleotide sequence ID" value="NZ_JACIEH010000002.1"/>
</dbReference>
<organism evidence="3 4">
    <name type="scientific">Sphingomonas kyeonggiensis</name>
    <dbReference type="NCBI Taxonomy" id="1268553"/>
    <lineage>
        <taxon>Bacteria</taxon>
        <taxon>Pseudomonadati</taxon>
        <taxon>Pseudomonadota</taxon>
        <taxon>Alphaproteobacteria</taxon>
        <taxon>Sphingomonadales</taxon>
        <taxon>Sphingomonadaceae</taxon>
        <taxon>Sphingomonas</taxon>
    </lineage>
</organism>
<keyword evidence="4" id="KW-1185">Reference proteome</keyword>
<name>A0A7W6JTL2_9SPHN</name>
<dbReference type="EMBL" id="JACIEH010000002">
    <property type="protein sequence ID" value="MBB4099285.1"/>
    <property type="molecule type" value="Genomic_DNA"/>
</dbReference>
<dbReference type="CDD" id="cd03809">
    <property type="entry name" value="GT4_MtfB-like"/>
    <property type="match status" value="1"/>
</dbReference>
<dbReference type="Gene3D" id="3.40.50.2000">
    <property type="entry name" value="Glycogen Phosphorylase B"/>
    <property type="match status" value="1"/>
</dbReference>